<dbReference type="InterPro" id="IPR005301">
    <property type="entry name" value="MOB_kinase_act_fam"/>
</dbReference>
<proteinExistence type="predicted"/>
<dbReference type="Pfam" id="PF03637">
    <property type="entry name" value="Mob1_phocein"/>
    <property type="match status" value="1"/>
</dbReference>
<name>T5A7C1_OPHSC</name>
<evidence type="ECO:0000256" key="1">
    <source>
        <dbReference type="PIRSR" id="PIRSR605301-1"/>
    </source>
</evidence>
<protein>
    <submittedName>
        <fullName evidence="2">Mob1/phocein</fullName>
    </submittedName>
</protein>
<evidence type="ECO:0000313" key="2">
    <source>
        <dbReference type="EMBL" id="EQK98315.1"/>
    </source>
</evidence>
<sequence length="172" mass="19336">MHQTQTRSQTLPLWLNPAHAKHIVRGNFMALSVRPRTIEPGEWVAHQVVEHYRILWNFVRVVHEKEADGDSICNPASCPKMSAGSGVSYTWLNVDQEPVELPAHECMKLLQQWMSAKIEDGAVFPTDPSDVSSAYSSQHSTNTGPSRSVENWLGICSGFPERFAVTCKVMFR</sequence>
<reference evidence="2 3" key="1">
    <citation type="journal article" date="2013" name="Chin. Sci. Bull.">
        <title>Genome survey uncovers the secrets of sex and lifestyle in caterpillar fungus.</title>
        <authorList>
            <person name="Hu X."/>
            <person name="Zhang Y."/>
            <person name="Xiao G."/>
            <person name="Zheng P."/>
            <person name="Xia Y."/>
            <person name="Zhang X."/>
            <person name="St Leger R.J."/>
            <person name="Liu X."/>
            <person name="Wang C."/>
        </authorList>
    </citation>
    <scope>NUCLEOTIDE SEQUENCE [LARGE SCALE GENOMIC DNA]</scope>
    <source>
        <strain evidence="3">Co18 / CGMCC 3.14243</strain>
        <tissue evidence="2">Fruit-body</tissue>
    </source>
</reference>
<dbReference type="SUPFAM" id="SSF101152">
    <property type="entry name" value="Mob1/phocein"/>
    <property type="match status" value="1"/>
</dbReference>
<feature type="binding site" evidence="1">
    <location>
        <position position="78"/>
    </location>
    <ligand>
        <name>Zn(2+)</name>
        <dbReference type="ChEBI" id="CHEBI:29105"/>
    </ligand>
</feature>
<dbReference type="eggNOG" id="KOG0440">
    <property type="taxonomic scope" value="Eukaryota"/>
</dbReference>
<accession>T5A7C1</accession>
<feature type="binding site" evidence="1">
    <location>
        <position position="73"/>
    </location>
    <ligand>
        <name>Zn(2+)</name>
        <dbReference type="ChEBI" id="CHEBI:29105"/>
    </ligand>
</feature>
<dbReference type="Proteomes" id="UP000019374">
    <property type="component" value="Unassembled WGS sequence"/>
</dbReference>
<dbReference type="HOGENOM" id="CLU_1555732_0_0_1"/>
<organism evidence="2 3">
    <name type="scientific">Ophiocordyceps sinensis (strain Co18 / CGMCC 3.14243)</name>
    <name type="common">Yarsagumba caterpillar fungus</name>
    <name type="synonym">Hirsutella sinensis</name>
    <dbReference type="NCBI Taxonomy" id="911162"/>
    <lineage>
        <taxon>Eukaryota</taxon>
        <taxon>Fungi</taxon>
        <taxon>Dikarya</taxon>
        <taxon>Ascomycota</taxon>
        <taxon>Pezizomycotina</taxon>
        <taxon>Sordariomycetes</taxon>
        <taxon>Hypocreomycetidae</taxon>
        <taxon>Hypocreales</taxon>
        <taxon>Ophiocordycipitaceae</taxon>
        <taxon>Ophiocordyceps</taxon>
    </lineage>
</organism>
<gene>
    <name evidence="2" type="ORF">OCS_05971</name>
</gene>
<dbReference type="InterPro" id="IPR036703">
    <property type="entry name" value="MOB_kinase_act_sf"/>
</dbReference>
<dbReference type="Gene3D" id="1.20.140.30">
    <property type="entry name" value="MOB kinase activator"/>
    <property type="match status" value="1"/>
</dbReference>
<dbReference type="AlphaFoldDB" id="T5A7C1"/>
<dbReference type="SMART" id="SM01388">
    <property type="entry name" value="Mob1_phocein"/>
    <property type="match status" value="1"/>
</dbReference>
<keyword evidence="1" id="KW-0479">Metal-binding</keyword>
<dbReference type="EMBL" id="KE654967">
    <property type="protein sequence ID" value="EQK98315.1"/>
    <property type="molecule type" value="Genomic_DNA"/>
</dbReference>
<dbReference type="PANTHER" id="PTHR22599">
    <property type="entry name" value="MPS ONE BINDER KINASE ACTIVATOR-LIKE MOB"/>
    <property type="match status" value="1"/>
</dbReference>
<dbReference type="OrthoDB" id="10261121at2759"/>
<evidence type="ECO:0000313" key="3">
    <source>
        <dbReference type="Proteomes" id="UP000019374"/>
    </source>
</evidence>
<keyword evidence="1" id="KW-0862">Zinc</keyword>